<comment type="subcellular location">
    <subcellularLocation>
        <location evidence="1">Membrane</location>
        <topology evidence="1">Multi-pass membrane protein</topology>
    </subcellularLocation>
</comment>
<feature type="transmembrane region" description="Helical" evidence="6">
    <location>
        <begin position="100"/>
        <end position="121"/>
    </location>
</feature>
<evidence type="ECO:0000256" key="1">
    <source>
        <dbReference type="ARBA" id="ARBA00004141"/>
    </source>
</evidence>
<keyword evidence="7" id="KW-1185">Reference proteome</keyword>
<proteinExistence type="predicted"/>
<dbReference type="PANTHER" id="PTHR10924">
    <property type="entry name" value="MAJOR FACILITATOR SUPERFAMILY PROTEIN-RELATED"/>
    <property type="match status" value="1"/>
</dbReference>
<feature type="transmembrane region" description="Helical" evidence="6">
    <location>
        <begin position="60"/>
        <end position="80"/>
    </location>
</feature>
<keyword evidence="3 6" id="KW-1133">Transmembrane helix</keyword>
<accession>A0A979FGF4</accession>
<evidence type="ECO:0000256" key="2">
    <source>
        <dbReference type="ARBA" id="ARBA00022692"/>
    </source>
</evidence>
<feature type="transmembrane region" description="Helical" evidence="6">
    <location>
        <begin position="608"/>
        <end position="627"/>
    </location>
</feature>
<feature type="compositionally biased region" description="Low complexity" evidence="5">
    <location>
        <begin position="1"/>
        <end position="15"/>
    </location>
</feature>
<organism evidence="7 8">
    <name type="scientific">Hyalella azteca</name>
    <name type="common">Amphipod</name>
    <dbReference type="NCBI Taxonomy" id="294128"/>
    <lineage>
        <taxon>Eukaryota</taxon>
        <taxon>Metazoa</taxon>
        <taxon>Ecdysozoa</taxon>
        <taxon>Arthropoda</taxon>
        <taxon>Crustacea</taxon>
        <taxon>Multicrustacea</taxon>
        <taxon>Malacostraca</taxon>
        <taxon>Eumalacostraca</taxon>
        <taxon>Peracarida</taxon>
        <taxon>Amphipoda</taxon>
        <taxon>Senticaudata</taxon>
        <taxon>Talitrida</taxon>
        <taxon>Talitroidea</taxon>
        <taxon>Hyalellidae</taxon>
        <taxon>Hyalella</taxon>
    </lineage>
</organism>
<feature type="region of interest" description="Disordered" evidence="5">
    <location>
        <begin position="393"/>
        <end position="452"/>
    </location>
</feature>
<keyword evidence="4 6" id="KW-0472">Membrane</keyword>
<feature type="transmembrane region" description="Helical" evidence="6">
    <location>
        <begin position="576"/>
        <end position="596"/>
    </location>
</feature>
<evidence type="ECO:0000256" key="5">
    <source>
        <dbReference type="SAM" id="MobiDB-lite"/>
    </source>
</evidence>
<dbReference type="InterPro" id="IPR036259">
    <property type="entry name" value="MFS_trans_sf"/>
</dbReference>
<feature type="transmembrane region" description="Helical" evidence="6">
    <location>
        <begin position="346"/>
        <end position="365"/>
    </location>
</feature>
<dbReference type="RefSeq" id="XP_047736009.1">
    <property type="nucleotide sequence ID" value="XM_047880053.1"/>
</dbReference>
<feature type="transmembrane region" description="Helical" evidence="6">
    <location>
        <begin position="470"/>
        <end position="488"/>
    </location>
</feature>
<dbReference type="Gene3D" id="1.20.1250.20">
    <property type="entry name" value="MFS general substrate transporter like domains"/>
    <property type="match status" value="1"/>
</dbReference>
<dbReference type="KEGG" id="hazt:108671370"/>
<evidence type="ECO:0000313" key="8">
    <source>
        <dbReference type="RefSeq" id="XP_047736009.1"/>
    </source>
</evidence>
<gene>
    <name evidence="8" type="primary">LOC108671370</name>
</gene>
<dbReference type="PANTHER" id="PTHR10924:SF27">
    <property type="entry name" value="SOLUTE CARRIER FAMILY 49 MEMBER 4"/>
    <property type="match status" value="1"/>
</dbReference>
<keyword evidence="2 6" id="KW-0812">Transmembrane</keyword>
<evidence type="ECO:0000256" key="4">
    <source>
        <dbReference type="ARBA" id="ARBA00023136"/>
    </source>
</evidence>
<protein>
    <submittedName>
        <fullName evidence="8">Uncharacterized protein LOC108671370</fullName>
    </submittedName>
</protein>
<evidence type="ECO:0000256" key="6">
    <source>
        <dbReference type="SAM" id="Phobius"/>
    </source>
</evidence>
<dbReference type="Proteomes" id="UP000694843">
    <property type="component" value="Unplaced"/>
</dbReference>
<reference evidence="8" key="1">
    <citation type="submission" date="2025-08" db="UniProtKB">
        <authorList>
            <consortium name="RefSeq"/>
        </authorList>
    </citation>
    <scope>IDENTIFICATION</scope>
    <source>
        <tissue evidence="8">Whole organism</tissue>
    </source>
</reference>
<evidence type="ECO:0000313" key="7">
    <source>
        <dbReference type="Proteomes" id="UP000694843"/>
    </source>
</evidence>
<feature type="compositionally biased region" description="Low complexity" evidence="5">
    <location>
        <begin position="404"/>
        <end position="451"/>
    </location>
</feature>
<dbReference type="AlphaFoldDB" id="A0A979FGF4"/>
<name>A0A979FGF4_HYAAZ</name>
<dbReference type="GeneID" id="108671370"/>
<feature type="transmembrane region" description="Helical" evidence="6">
    <location>
        <begin position="156"/>
        <end position="178"/>
    </location>
</feature>
<evidence type="ECO:0000256" key="3">
    <source>
        <dbReference type="ARBA" id="ARBA00022989"/>
    </source>
</evidence>
<feature type="transmembrane region" description="Helical" evidence="6">
    <location>
        <begin position="128"/>
        <end position="144"/>
    </location>
</feature>
<feature type="region of interest" description="Disordered" evidence="5">
    <location>
        <begin position="1"/>
        <end position="36"/>
    </location>
</feature>
<dbReference type="GO" id="GO:0016020">
    <property type="term" value="C:membrane"/>
    <property type="evidence" value="ECO:0007669"/>
    <property type="project" value="UniProtKB-SubCell"/>
</dbReference>
<sequence>MASSSTRASASNRSSQIFGGGQDQSPAHASDEEDRGGDIAETLRQSAQFMEGPVLYTRRYAMLAMFAALGFIQCAVWNTWGPIASSAVEAYPALTPSNIATLAIWGPVTCLTGTIFCTLLIQKRGMRTAMIVSSLLMAVGTSLRCTTQDPALFMTFAHLAAILNGFAGVVVGIAPALLSSLWFPVSFRTTATSVGCTFNQLGNAGGFFLGPFMVEVLDGVASGQRQAGLDHNAQLGVDRSSEKLLAKTINDITNSSTTSFTNVSAGTLVDPVNVGARLKLLNSNGLAQSIAWNTSRALISPLMEEELSEWHATQRLHGLTFDTEASDDATVSPEEQELLRHLISNYMFIVAGVSLGLLVLIIAFFEDEPPTPPTVPVPEILSRSGRSSIAAYARSLRDSSRVPTSRTATSRTTTSRTATSRAATSRTATSRTATSRTATSHTSTSRTSTARNRPLTETLSLAIVPFRNRSFMVMLLAYSITMGINVAWSSMLEISLRPLGVSQATIEQIVYSLSDCSVSCVMSSIITLPSFRPRDHINKEWQLQASASLAGSLNYAVSPLFFELGMELGYPAPEDVVGSILSMSWNIAGVLCLFALQQQGADLHSALLLDYTLVAQGVLVVVLLFFVKEEYRRSGPQKLVEELQSTMRRGRVDYDDVSGYGVSDDSDDDESPRRGISHVRLLADSSSSEDGGHDNPACDVP</sequence>
<feature type="region of interest" description="Disordered" evidence="5">
    <location>
        <begin position="656"/>
        <end position="701"/>
    </location>
</feature>
<dbReference type="InterPro" id="IPR049680">
    <property type="entry name" value="FLVCR1-2_SLC49-like"/>
</dbReference>
<dbReference type="SUPFAM" id="SSF103473">
    <property type="entry name" value="MFS general substrate transporter"/>
    <property type="match status" value="2"/>
</dbReference>
<dbReference type="OrthoDB" id="6360613at2759"/>